<evidence type="ECO:0000259" key="1">
    <source>
        <dbReference type="PROSITE" id="PS51821"/>
    </source>
</evidence>
<gene>
    <name evidence="2" type="ORF">PGT21_035258</name>
    <name evidence="3" type="ORF">PGTUg99_010348</name>
</gene>
<evidence type="ECO:0000313" key="5">
    <source>
        <dbReference type="Proteomes" id="UP000325313"/>
    </source>
</evidence>
<dbReference type="EMBL" id="VSWC01000079">
    <property type="protein sequence ID" value="KAA1095072.1"/>
    <property type="molecule type" value="Genomic_DNA"/>
</dbReference>
<dbReference type="Proteomes" id="UP000325313">
    <property type="component" value="Unassembled WGS sequence"/>
</dbReference>
<organism evidence="2 4">
    <name type="scientific">Puccinia graminis f. sp. tritici</name>
    <dbReference type="NCBI Taxonomy" id="56615"/>
    <lineage>
        <taxon>Eukaryota</taxon>
        <taxon>Fungi</taxon>
        <taxon>Dikarya</taxon>
        <taxon>Basidiomycota</taxon>
        <taxon>Pucciniomycotina</taxon>
        <taxon>Pucciniomycetes</taxon>
        <taxon>Pucciniales</taxon>
        <taxon>Pucciniaceae</taxon>
        <taxon>Puccinia</taxon>
    </lineage>
</organism>
<feature type="domain" description="Velvet" evidence="1">
    <location>
        <begin position="1"/>
        <end position="180"/>
    </location>
</feature>
<dbReference type="AlphaFoldDB" id="A0A5B0P2I2"/>
<dbReference type="EMBL" id="VDEP01000238">
    <property type="protein sequence ID" value="KAA1121335.1"/>
    <property type="molecule type" value="Genomic_DNA"/>
</dbReference>
<dbReference type="InterPro" id="IPR038491">
    <property type="entry name" value="Velvet_dom_sf"/>
</dbReference>
<name>A0A5B0P2I2_PUCGR</name>
<dbReference type="Gene3D" id="2.60.40.3960">
    <property type="entry name" value="Velvet domain"/>
    <property type="match status" value="1"/>
</dbReference>
<sequence length="188" mass="21476">MRFWRQAAPGAGEDDQALVPIDLEEELVRHPLAPAPVLEALRYENGRQVIISADDATRLIVSAHPILLDDDGNPIEEVPLDAINFDPPRGALYDPPNAPAEDASWIFVFDDIGIRTLGRYVIHFCLMRIPRECEEPPEPLAHATTDAFEVVEEARWPLFTDFYTELSARLNRDHDHLNIYRPRYQDPR</sequence>
<comment type="caution">
    <text evidence="2">The sequence shown here is derived from an EMBL/GenBank/DDBJ whole genome shotgun (WGS) entry which is preliminary data.</text>
</comment>
<reference evidence="4 5" key="1">
    <citation type="submission" date="2019-05" db="EMBL/GenBank/DDBJ databases">
        <title>Emergence of the Ug99 lineage of the wheat stem rust pathogen through somatic hybridization.</title>
        <authorList>
            <person name="Li F."/>
            <person name="Upadhyaya N.M."/>
            <person name="Sperschneider J."/>
            <person name="Matny O."/>
            <person name="Nguyen-Phuc H."/>
            <person name="Mago R."/>
            <person name="Raley C."/>
            <person name="Miller M.E."/>
            <person name="Silverstein K.A.T."/>
            <person name="Henningsen E."/>
            <person name="Hirsch C.D."/>
            <person name="Visser B."/>
            <person name="Pretorius Z.A."/>
            <person name="Steffenson B.J."/>
            <person name="Schwessinger B."/>
            <person name="Dodds P.N."/>
            <person name="Figueroa M."/>
        </authorList>
    </citation>
    <scope>NUCLEOTIDE SEQUENCE [LARGE SCALE GENOMIC DNA]</scope>
    <source>
        <strain evidence="2">21-0</strain>
        <strain evidence="3 5">Ug99</strain>
    </source>
</reference>
<dbReference type="Pfam" id="PF11754">
    <property type="entry name" value="Velvet"/>
    <property type="match status" value="1"/>
</dbReference>
<protein>
    <recommendedName>
        <fullName evidence="1">Velvet domain-containing protein</fullName>
    </recommendedName>
</protein>
<keyword evidence="4" id="KW-1185">Reference proteome</keyword>
<dbReference type="InterPro" id="IPR037525">
    <property type="entry name" value="Velvet_dom"/>
</dbReference>
<proteinExistence type="predicted"/>
<evidence type="ECO:0000313" key="4">
    <source>
        <dbReference type="Proteomes" id="UP000324748"/>
    </source>
</evidence>
<evidence type="ECO:0000313" key="2">
    <source>
        <dbReference type="EMBL" id="KAA1095072.1"/>
    </source>
</evidence>
<dbReference type="Proteomes" id="UP000324748">
    <property type="component" value="Unassembled WGS sequence"/>
</dbReference>
<evidence type="ECO:0000313" key="3">
    <source>
        <dbReference type="EMBL" id="KAA1121335.1"/>
    </source>
</evidence>
<dbReference type="PROSITE" id="PS51821">
    <property type="entry name" value="VELVET"/>
    <property type="match status" value="1"/>
</dbReference>
<accession>A0A5B0P2I2</accession>